<dbReference type="EMBL" id="JACHWY010000001">
    <property type="protein sequence ID" value="MBB3046471.1"/>
    <property type="molecule type" value="Genomic_DNA"/>
</dbReference>
<dbReference type="InterPro" id="IPR005490">
    <property type="entry name" value="LD_TPept_cat_dom"/>
</dbReference>
<evidence type="ECO:0000256" key="1">
    <source>
        <dbReference type="ARBA" id="ARBA00004752"/>
    </source>
</evidence>
<sequence>MTFRPFIFVPVFLVLFSLRAFGASTIEQANLLAQSGGLYAPASVLRVYDMAAGPHWDVPRLDALLDAIRNSATHGLTPDDYHRRQLIAADTDPVAREVYATDAYLTLAGHLLGGMVNPVTLEPTWTAKGRERDLATYFLEQKDSDIARSLEALAPAQPRYHRLREALIRYEIIAREGAWSQVPPGPAMKPGERSSRIASLRERLIASGDLVDLDGDPDFYNDALLQAVKTFQRRANLEPDGIVGPSTLRKLNLSAAERVQQIKVNLERWRWLPDDLGHRHIRVNIADYRLETHEGAEVTEIYDVVVGRPYRQTPVFSGSMSYLVLNPWWETPRKLARLDLLPKFQADPGIFTDMGYQILDTDGRPIDPGSVDWQSVSSSRFPYRVRQSPGAKNALGRVKFMFPNEHQVYLHDTPSRDLFSKTRRDFSSGCIRVNDPLDLAVWVLQGSPGWGRKKIEDIVESGKETTVRLAQKVPVHLLYWTVVVNDETGDIRFVEDIYDRDSRVWRAMQGE</sequence>
<dbReference type="CDD" id="cd16913">
    <property type="entry name" value="YkuD_like"/>
    <property type="match status" value="1"/>
</dbReference>
<protein>
    <submittedName>
        <fullName evidence="9">Murein L,D-transpeptidase YcbB/YkuD</fullName>
    </submittedName>
</protein>
<dbReference type="GO" id="GO:0071555">
    <property type="term" value="P:cell wall organization"/>
    <property type="evidence" value="ECO:0007669"/>
    <property type="project" value="UniProtKB-UniRule"/>
</dbReference>
<comment type="pathway">
    <text evidence="1 7">Cell wall biogenesis; peptidoglycan biosynthesis.</text>
</comment>
<dbReference type="InterPro" id="IPR036366">
    <property type="entry name" value="PGBDSf"/>
</dbReference>
<accession>A0A7W4Z617</accession>
<dbReference type="Gene3D" id="1.10.101.10">
    <property type="entry name" value="PGBD-like superfamily/PGBD"/>
    <property type="match status" value="1"/>
</dbReference>
<organism evidence="9 10">
    <name type="scientific">Litorivivens lipolytica</name>
    <dbReference type="NCBI Taxonomy" id="1524264"/>
    <lineage>
        <taxon>Bacteria</taxon>
        <taxon>Pseudomonadati</taxon>
        <taxon>Pseudomonadota</taxon>
        <taxon>Gammaproteobacteria</taxon>
        <taxon>Litorivivens</taxon>
    </lineage>
</organism>
<dbReference type="PANTHER" id="PTHR41533:SF2">
    <property type="entry name" value="BLR7131 PROTEIN"/>
    <property type="match status" value="1"/>
</dbReference>
<dbReference type="InterPro" id="IPR038063">
    <property type="entry name" value="Transpep_catalytic_dom"/>
</dbReference>
<dbReference type="Gene3D" id="2.40.440.10">
    <property type="entry name" value="L,D-transpeptidase catalytic domain-like"/>
    <property type="match status" value="1"/>
</dbReference>
<dbReference type="Pfam" id="PF20142">
    <property type="entry name" value="Scaffold"/>
    <property type="match status" value="1"/>
</dbReference>
<reference evidence="9 10" key="1">
    <citation type="submission" date="2020-08" db="EMBL/GenBank/DDBJ databases">
        <title>Genomic Encyclopedia of Type Strains, Phase III (KMG-III): the genomes of soil and plant-associated and newly described type strains.</title>
        <authorList>
            <person name="Whitman W."/>
        </authorList>
    </citation>
    <scope>NUCLEOTIDE SEQUENCE [LARGE SCALE GENOMIC DNA]</scope>
    <source>
        <strain evidence="9 10">CECT 8654</strain>
    </source>
</reference>
<evidence type="ECO:0000313" key="10">
    <source>
        <dbReference type="Proteomes" id="UP000537130"/>
    </source>
</evidence>
<dbReference type="InterPro" id="IPR036365">
    <property type="entry name" value="PGBD-like_sf"/>
</dbReference>
<dbReference type="Proteomes" id="UP000537130">
    <property type="component" value="Unassembled WGS sequence"/>
</dbReference>
<dbReference type="SUPFAM" id="SSF141523">
    <property type="entry name" value="L,D-transpeptidase catalytic domain-like"/>
    <property type="match status" value="1"/>
</dbReference>
<keyword evidence="6 7" id="KW-0961">Cell wall biogenesis/degradation</keyword>
<evidence type="ECO:0000256" key="4">
    <source>
        <dbReference type="ARBA" id="ARBA00022960"/>
    </source>
</evidence>
<dbReference type="Pfam" id="PF03734">
    <property type="entry name" value="YkuD"/>
    <property type="match status" value="1"/>
</dbReference>
<evidence type="ECO:0000259" key="8">
    <source>
        <dbReference type="PROSITE" id="PS52029"/>
    </source>
</evidence>
<keyword evidence="4 7" id="KW-0133">Cell shape</keyword>
<comment type="similarity">
    <text evidence="2">Belongs to the YkuD family.</text>
</comment>
<evidence type="ECO:0000256" key="6">
    <source>
        <dbReference type="ARBA" id="ARBA00023316"/>
    </source>
</evidence>
<keyword evidence="10" id="KW-1185">Reference proteome</keyword>
<evidence type="ECO:0000256" key="5">
    <source>
        <dbReference type="ARBA" id="ARBA00022984"/>
    </source>
</evidence>
<dbReference type="InterPro" id="IPR052905">
    <property type="entry name" value="LD-transpeptidase_YkuD-like"/>
</dbReference>
<dbReference type="GO" id="GO:0008360">
    <property type="term" value="P:regulation of cell shape"/>
    <property type="evidence" value="ECO:0007669"/>
    <property type="project" value="UniProtKB-UniRule"/>
</dbReference>
<dbReference type="SUPFAM" id="SSF47090">
    <property type="entry name" value="PGBD-like"/>
    <property type="match status" value="1"/>
</dbReference>
<dbReference type="GO" id="GO:0004180">
    <property type="term" value="F:carboxypeptidase activity"/>
    <property type="evidence" value="ECO:0007669"/>
    <property type="project" value="UniProtKB-ARBA"/>
</dbReference>
<feature type="active site" description="Nucleophile" evidence="7">
    <location>
        <position position="430"/>
    </location>
</feature>
<dbReference type="Pfam" id="PF01471">
    <property type="entry name" value="PG_binding_1"/>
    <property type="match status" value="1"/>
</dbReference>
<proteinExistence type="inferred from homology"/>
<dbReference type="GO" id="GO:0009252">
    <property type="term" value="P:peptidoglycan biosynthetic process"/>
    <property type="evidence" value="ECO:0007669"/>
    <property type="project" value="UniProtKB-UniPathway"/>
</dbReference>
<feature type="active site" description="Proton donor/acceptor" evidence="7">
    <location>
        <position position="411"/>
    </location>
</feature>
<evidence type="ECO:0000256" key="3">
    <source>
        <dbReference type="ARBA" id="ARBA00022679"/>
    </source>
</evidence>
<dbReference type="GO" id="GO:0016740">
    <property type="term" value="F:transferase activity"/>
    <property type="evidence" value="ECO:0007669"/>
    <property type="project" value="UniProtKB-KW"/>
</dbReference>
<comment type="caution">
    <text evidence="9">The sequence shown here is derived from an EMBL/GenBank/DDBJ whole genome shotgun (WGS) entry which is preliminary data.</text>
</comment>
<evidence type="ECO:0000313" key="9">
    <source>
        <dbReference type="EMBL" id="MBB3046471.1"/>
    </source>
</evidence>
<keyword evidence="5 7" id="KW-0573">Peptidoglycan synthesis</keyword>
<feature type="domain" description="L,D-TPase catalytic" evidence="8">
    <location>
        <begin position="279"/>
        <end position="470"/>
    </location>
</feature>
<dbReference type="RefSeq" id="WP_183409165.1">
    <property type="nucleotide sequence ID" value="NZ_JACHWY010000001.1"/>
</dbReference>
<name>A0A7W4Z617_9GAMM</name>
<evidence type="ECO:0000256" key="2">
    <source>
        <dbReference type="ARBA" id="ARBA00005992"/>
    </source>
</evidence>
<dbReference type="PROSITE" id="PS52029">
    <property type="entry name" value="LD_TPASE"/>
    <property type="match status" value="1"/>
</dbReference>
<evidence type="ECO:0000256" key="7">
    <source>
        <dbReference type="PROSITE-ProRule" id="PRU01373"/>
    </source>
</evidence>
<dbReference type="PANTHER" id="PTHR41533">
    <property type="entry name" value="L,D-TRANSPEPTIDASE HI_1667-RELATED"/>
    <property type="match status" value="1"/>
</dbReference>
<dbReference type="InterPro" id="IPR045380">
    <property type="entry name" value="LD_TPept_scaffold_dom"/>
</dbReference>
<keyword evidence="3" id="KW-0808">Transferase</keyword>
<dbReference type="AlphaFoldDB" id="A0A7W4Z617"/>
<dbReference type="InterPro" id="IPR002477">
    <property type="entry name" value="Peptidoglycan-bd-like"/>
</dbReference>
<gene>
    <name evidence="9" type="ORF">FHR99_000707</name>
</gene>
<dbReference type="UniPathway" id="UPA00219"/>